<evidence type="ECO:0000256" key="1">
    <source>
        <dbReference type="ARBA" id="ARBA00004141"/>
    </source>
</evidence>
<gene>
    <name evidence="9" type="primary">clcA_1</name>
    <name evidence="9" type="ORF">NCTC9419_03436</name>
</gene>
<organism evidence="9 10">
    <name type="scientific">Serratia rubidaea</name>
    <name type="common">Serratia marinorubra</name>
    <dbReference type="NCBI Taxonomy" id="61652"/>
    <lineage>
        <taxon>Bacteria</taxon>
        <taxon>Pseudomonadati</taxon>
        <taxon>Pseudomonadota</taxon>
        <taxon>Gammaproteobacteria</taxon>
        <taxon>Enterobacterales</taxon>
        <taxon>Yersiniaceae</taxon>
        <taxon>Serratia</taxon>
    </lineage>
</organism>
<dbReference type="GO" id="GO:0005247">
    <property type="term" value="F:voltage-gated chloride channel activity"/>
    <property type="evidence" value="ECO:0007669"/>
    <property type="project" value="TreeGrafter"/>
</dbReference>
<evidence type="ECO:0000256" key="2">
    <source>
        <dbReference type="ARBA" id="ARBA00022448"/>
    </source>
</evidence>
<dbReference type="PANTHER" id="PTHR45711:SF6">
    <property type="entry name" value="CHLORIDE CHANNEL PROTEIN"/>
    <property type="match status" value="1"/>
</dbReference>
<keyword evidence="6 8" id="KW-0472">Membrane</keyword>
<sequence>MSEHQSQPPLVLTPRVRRVDSVRQFIRRDKTPVAILLMAALVGALAGLLGVAFEKSVDWVQQQRFSALSYVADAWYLVWPLAFLLSAALAMLGYYLVRRFAPEAGGSGIPEIEGALEELRPVRWWRVLPVKFVGGMGTLGAGMVLGREGPTVQMGGNVGRMVLDIFRIRGAEARHSLLATGRRPGCPPRLMRRWRGSCLSSKRCARSSAIT</sequence>
<evidence type="ECO:0000256" key="8">
    <source>
        <dbReference type="SAM" id="Phobius"/>
    </source>
</evidence>
<reference evidence="9 10" key="1">
    <citation type="submission" date="2018-12" db="EMBL/GenBank/DDBJ databases">
        <authorList>
            <consortium name="Pathogen Informatics"/>
        </authorList>
    </citation>
    <scope>NUCLEOTIDE SEQUENCE [LARGE SCALE GENOMIC DNA]</scope>
    <source>
        <strain evidence="9 10">NCTC9419</strain>
    </source>
</reference>
<dbReference type="InterPro" id="IPR014743">
    <property type="entry name" value="Cl-channel_core"/>
</dbReference>
<dbReference type="GO" id="GO:0005886">
    <property type="term" value="C:plasma membrane"/>
    <property type="evidence" value="ECO:0007669"/>
    <property type="project" value="TreeGrafter"/>
</dbReference>
<accession>A0A3S4GL53</accession>
<feature type="transmembrane region" description="Helical" evidence="8">
    <location>
        <begin position="74"/>
        <end position="97"/>
    </location>
</feature>
<keyword evidence="5" id="KW-0406">Ion transport</keyword>
<evidence type="ECO:0000256" key="4">
    <source>
        <dbReference type="ARBA" id="ARBA00022989"/>
    </source>
</evidence>
<evidence type="ECO:0000313" key="10">
    <source>
        <dbReference type="Proteomes" id="UP000271603"/>
    </source>
</evidence>
<dbReference type="SUPFAM" id="SSF81340">
    <property type="entry name" value="Clc chloride channel"/>
    <property type="match status" value="1"/>
</dbReference>
<keyword evidence="2" id="KW-0813">Transport</keyword>
<dbReference type="EMBL" id="LR134155">
    <property type="protein sequence ID" value="VEA71862.1"/>
    <property type="molecule type" value="Genomic_DNA"/>
</dbReference>
<dbReference type="Proteomes" id="UP000271603">
    <property type="component" value="Chromosome"/>
</dbReference>
<dbReference type="PANTHER" id="PTHR45711">
    <property type="entry name" value="CHLORIDE CHANNEL PROTEIN"/>
    <property type="match status" value="1"/>
</dbReference>
<comment type="subcellular location">
    <subcellularLocation>
        <location evidence="1">Membrane</location>
        <topology evidence="1">Multi-pass membrane protein</topology>
    </subcellularLocation>
</comment>
<evidence type="ECO:0000256" key="5">
    <source>
        <dbReference type="ARBA" id="ARBA00023065"/>
    </source>
</evidence>
<evidence type="ECO:0000256" key="3">
    <source>
        <dbReference type="ARBA" id="ARBA00022692"/>
    </source>
</evidence>
<evidence type="ECO:0000256" key="6">
    <source>
        <dbReference type="ARBA" id="ARBA00023136"/>
    </source>
</evidence>
<evidence type="ECO:0000256" key="7">
    <source>
        <dbReference type="ARBA" id="ARBA00023214"/>
    </source>
</evidence>
<keyword evidence="3 8" id="KW-0812">Transmembrane</keyword>
<dbReference type="InterPro" id="IPR001807">
    <property type="entry name" value="ClC"/>
</dbReference>
<keyword evidence="7" id="KW-0868">Chloride</keyword>
<dbReference type="Pfam" id="PF00654">
    <property type="entry name" value="Voltage_CLC"/>
    <property type="match status" value="1"/>
</dbReference>
<protein>
    <submittedName>
        <fullName evidence="9">H(+)/Cl(-) exchange transporter ClcA</fullName>
    </submittedName>
</protein>
<keyword evidence="4 8" id="KW-1133">Transmembrane helix</keyword>
<dbReference type="AlphaFoldDB" id="A0A3S4GL53"/>
<feature type="transmembrane region" description="Helical" evidence="8">
    <location>
        <begin position="33"/>
        <end position="54"/>
    </location>
</feature>
<name>A0A3S4GL53_SERRU</name>
<dbReference type="Gene3D" id="1.10.3080.10">
    <property type="entry name" value="Clc chloride channel"/>
    <property type="match status" value="1"/>
</dbReference>
<proteinExistence type="predicted"/>
<evidence type="ECO:0000313" key="9">
    <source>
        <dbReference type="EMBL" id="VEA71862.1"/>
    </source>
</evidence>